<reference evidence="3" key="1">
    <citation type="submission" date="2003-08" db="EMBL/GenBank/DDBJ databases">
        <authorList>
            <person name="Birren B."/>
            <person name="Nusbaum C."/>
            <person name="Abebe A."/>
            <person name="Abouelleil A."/>
            <person name="Adekoya E."/>
            <person name="Ait-zahra M."/>
            <person name="Allen N."/>
            <person name="Allen T."/>
            <person name="An P."/>
            <person name="Anderson M."/>
            <person name="Anderson S."/>
            <person name="Arachchi H."/>
            <person name="Armbruster J."/>
            <person name="Bachantsang P."/>
            <person name="Baldwin J."/>
            <person name="Barry A."/>
            <person name="Bayul T."/>
            <person name="Blitshsteyn B."/>
            <person name="Bloom T."/>
            <person name="Blye J."/>
            <person name="Boguslavskiy L."/>
            <person name="Borowsky M."/>
            <person name="Boukhgalter B."/>
            <person name="Brunache A."/>
            <person name="Butler J."/>
            <person name="Calixte N."/>
            <person name="Calvo S."/>
            <person name="Camarata J."/>
            <person name="Campo K."/>
            <person name="Chang J."/>
            <person name="Cheshatsang Y."/>
            <person name="Citroen M."/>
            <person name="Collymore A."/>
            <person name="Considine T."/>
            <person name="Cook A."/>
            <person name="Cooke P."/>
            <person name="Corum B."/>
            <person name="Cuomo C."/>
            <person name="David R."/>
            <person name="Dawoe T."/>
            <person name="Degray S."/>
            <person name="Dodge S."/>
            <person name="Dooley K."/>
            <person name="Dorje P."/>
            <person name="Dorjee K."/>
            <person name="Dorris L."/>
            <person name="Duffey N."/>
            <person name="Dupes A."/>
            <person name="Elkins T."/>
            <person name="Engels R."/>
            <person name="Erickson J."/>
            <person name="Farina A."/>
            <person name="Faro S."/>
            <person name="Ferreira P."/>
            <person name="Fischer H."/>
            <person name="Fitzgerald M."/>
            <person name="Foley K."/>
            <person name="Gage D."/>
            <person name="Galagan J."/>
            <person name="Gearin G."/>
            <person name="Gnerre S."/>
            <person name="Gnirke A."/>
            <person name="Goyette A."/>
            <person name="Graham J."/>
            <person name="Grandbois E."/>
            <person name="Gyaltsen K."/>
            <person name="Hafez N."/>
            <person name="Hagopian D."/>
            <person name="Hagos B."/>
            <person name="Hall J."/>
            <person name="Hatcher B."/>
            <person name="Heller A."/>
            <person name="Higgins H."/>
            <person name="Honan T."/>
            <person name="Horn A."/>
            <person name="Houde N."/>
            <person name="Hughes L."/>
            <person name="Hulme W."/>
            <person name="Husby E."/>
            <person name="Iliev I."/>
            <person name="Jaffe D."/>
            <person name="Jones C."/>
            <person name="Kamal M."/>
            <person name="Kamat A."/>
            <person name="Kamvysselis M."/>
            <person name="Karlsson E."/>
            <person name="Kells C."/>
            <person name="Kieu A."/>
            <person name="Kisner P."/>
            <person name="Kodira C."/>
            <person name="Kulbokas E."/>
            <person name="Labutti K."/>
            <person name="Lama D."/>
            <person name="Landers T."/>
            <person name="Leger J."/>
            <person name="Levine S."/>
            <person name="Lewis D."/>
            <person name="Lewis T."/>
            <person name="Lindblad-toh K."/>
            <person name="Liu X."/>
            <person name="Lokyitsang T."/>
            <person name="Lokyitsang Y."/>
            <person name="Lucien O."/>
            <person name="Lui A."/>
            <person name="Ma L.J."/>
            <person name="Mabbitt R."/>
            <person name="Macdonald J."/>
            <person name="Maclean C."/>
            <person name="Major J."/>
            <person name="Manning J."/>
            <person name="Marabella R."/>
            <person name="Maru K."/>
            <person name="Matthews C."/>
            <person name="Mauceli E."/>
            <person name="Mccarthy M."/>
            <person name="Mcdonough S."/>
            <person name="Mcghee T."/>
            <person name="Meldrim J."/>
            <person name="Meneus L."/>
            <person name="Mesirov J."/>
            <person name="Mihalev A."/>
            <person name="Mihova T."/>
            <person name="Mikkelsen T."/>
            <person name="Mlenga V."/>
            <person name="Moru K."/>
            <person name="Mozes J."/>
            <person name="Mulrain L."/>
            <person name="Munson G."/>
            <person name="Naylor J."/>
            <person name="Newes C."/>
            <person name="Nguyen C."/>
            <person name="Nguyen N."/>
            <person name="Nguyen T."/>
            <person name="Nicol R."/>
            <person name="Nielsen C."/>
            <person name="Nizzari M."/>
            <person name="Norbu C."/>
            <person name="Norbu N."/>
            <person name="O'donnell P."/>
            <person name="Okoawo O."/>
            <person name="O'leary S."/>
            <person name="Omotosho B."/>
            <person name="O'neill K."/>
            <person name="Osman S."/>
            <person name="Parker S."/>
            <person name="Perrin D."/>
            <person name="Phunkhang P."/>
            <person name="Piqani B."/>
            <person name="Purcell S."/>
            <person name="Rachupka T."/>
            <person name="Ramasamy U."/>
            <person name="Rameau R."/>
            <person name="Ray V."/>
            <person name="Raymond C."/>
            <person name="Retta R."/>
            <person name="Richardson S."/>
            <person name="Rise C."/>
            <person name="Rodriguez J."/>
            <person name="Rogers J."/>
            <person name="Rogov P."/>
            <person name="Rutman M."/>
            <person name="Schupbach R."/>
            <person name="Seaman C."/>
            <person name="Settipalli S."/>
            <person name="Sharpe T."/>
            <person name="Sheridan J."/>
            <person name="Sherpa N."/>
            <person name="Shi J."/>
            <person name="Smirnov S."/>
            <person name="Smith C."/>
            <person name="Sougnez C."/>
            <person name="Spencer B."/>
            <person name="Stalker J."/>
            <person name="Stange-thomann N."/>
            <person name="Stavropoulos S."/>
            <person name="Stetson K."/>
            <person name="Stone C."/>
            <person name="Stone S."/>
            <person name="Stubbs M."/>
            <person name="Talamas J."/>
            <person name="Tchuinga P."/>
            <person name="Tenzing P."/>
            <person name="Tesfaye S."/>
            <person name="Theodore J."/>
            <person name="Thoulutsang Y."/>
            <person name="Topham K."/>
            <person name="Towey S."/>
            <person name="Tsamla T."/>
            <person name="Tsomo N."/>
            <person name="Vallee D."/>
            <person name="Vassiliev H."/>
            <person name="Venkataraman V."/>
            <person name="Vinson J."/>
            <person name="Vo A."/>
            <person name="Wade C."/>
            <person name="Wang S."/>
            <person name="Wangchuk T."/>
            <person name="Wangdi T."/>
            <person name="Whittaker C."/>
            <person name="Wilkinson J."/>
            <person name="Wu Y."/>
            <person name="Wyman D."/>
            <person name="Yadav S."/>
            <person name="Yang S."/>
            <person name="Yang X."/>
            <person name="Yeager S."/>
            <person name="Yee E."/>
            <person name="Young G."/>
            <person name="Zainoun J."/>
            <person name="Zembeck L."/>
            <person name="Zimmer A."/>
            <person name="Zody M."/>
            <person name="Lander E."/>
        </authorList>
    </citation>
    <scope>NUCLEOTIDE SEQUENCE [LARGE SCALE GENOMIC DNA]</scope>
</reference>
<accession>H2ZCV2</accession>
<sequence length="179" mass="19861">MAQVDNLMSIPRPTDLSIKSCMAQKYDVDFDPSNCRMFPNISPEGQQNSPVALVFDGGVSKLENAAARLVVLDSLFAHQNGLVPNLASPASPTYETSPPLKRQRTRDGHFNFMSGLKANHRADQRETTKSSSPPTPTGRGRGCKRKGGWKFHDLSDESDGLGRRKRTYCNNRLENEILQ</sequence>
<organism evidence="2 3">
    <name type="scientific">Ciona savignyi</name>
    <name type="common">Pacific transparent sea squirt</name>
    <dbReference type="NCBI Taxonomy" id="51511"/>
    <lineage>
        <taxon>Eukaryota</taxon>
        <taxon>Metazoa</taxon>
        <taxon>Chordata</taxon>
        <taxon>Tunicata</taxon>
        <taxon>Ascidiacea</taxon>
        <taxon>Phlebobranchia</taxon>
        <taxon>Cionidae</taxon>
        <taxon>Ciona</taxon>
    </lineage>
</organism>
<dbReference type="GeneTree" id="ENSGT00390000016033"/>
<keyword evidence="3" id="KW-1185">Reference proteome</keyword>
<evidence type="ECO:0000313" key="3">
    <source>
        <dbReference type="Proteomes" id="UP000007875"/>
    </source>
</evidence>
<dbReference type="OMA" id="GWKFHDL"/>
<dbReference type="Proteomes" id="UP000007875">
    <property type="component" value="Unassembled WGS sequence"/>
</dbReference>
<dbReference type="Ensembl" id="ENSCSAVT00000015596.1">
    <property type="protein sequence ID" value="ENSCSAVP00000015418.1"/>
    <property type="gene ID" value="ENSCSAVG00000009045.1"/>
</dbReference>
<reference evidence="2" key="2">
    <citation type="submission" date="2025-08" db="UniProtKB">
        <authorList>
            <consortium name="Ensembl"/>
        </authorList>
    </citation>
    <scope>IDENTIFICATION</scope>
</reference>
<evidence type="ECO:0000313" key="2">
    <source>
        <dbReference type="Ensembl" id="ENSCSAVP00000015418.1"/>
    </source>
</evidence>
<feature type="region of interest" description="Disordered" evidence="1">
    <location>
        <begin position="83"/>
        <end position="163"/>
    </location>
</feature>
<dbReference type="HOGENOM" id="CLU_105663_0_0_1"/>
<proteinExistence type="predicted"/>
<name>H2ZCV2_CIOSA</name>
<dbReference type="InParanoid" id="H2ZCV2"/>
<evidence type="ECO:0000256" key="1">
    <source>
        <dbReference type="SAM" id="MobiDB-lite"/>
    </source>
</evidence>
<dbReference type="AlphaFoldDB" id="H2ZCV2"/>
<reference evidence="2" key="3">
    <citation type="submission" date="2025-09" db="UniProtKB">
        <authorList>
            <consortium name="Ensembl"/>
        </authorList>
    </citation>
    <scope>IDENTIFICATION</scope>
</reference>
<protein>
    <submittedName>
        <fullName evidence="2">Uncharacterized protein</fullName>
    </submittedName>
</protein>